<reference evidence="5" key="3">
    <citation type="submission" date="2025-09" db="UniProtKB">
        <authorList>
            <consortium name="Ensembl"/>
        </authorList>
    </citation>
    <scope>IDENTIFICATION</scope>
</reference>
<name>A0A3P9DKC9_9CICH</name>
<dbReference type="GO" id="GO:0005737">
    <property type="term" value="C:cytoplasm"/>
    <property type="evidence" value="ECO:0007669"/>
    <property type="project" value="UniProtKB-SubCell"/>
</dbReference>
<dbReference type="GO" id="GO:0001940">
    <property type="term" value="C:male pronucleus"/>
    <property type="evidence" value="ECO:0007669"/>
    <property type="project" value="TreeGrafter"/>
</dbReference>
<reference evidence="5" key="2">
    <citation type="submission" date="2025-08" db="UniProtKB">
        <authorList>
            <consortium name="Ensembl"/>
        </authorList>
    </citation>
    <scope>IDENTIFICATION</scope>
</reference>
<dbReference type="GO" id="GO:0042585">
    <property type="term" value="C:germinal vesicle"/>
    <property type="evidence" value="ECO:0007669"/>
    <property type="project" value="TreeGrafter"/>
</dbReference>
<dbReference type="PANTHER" id="PTHR35678">
    <property type="entry name" value="PROTEIN STPG4"/>
    <property type="match status" value="1"/>
</dbReference>
<evidence type="ECO:0000256" key="1">
    <source>
        <dbReference type="ARBA" id="ARBA00004123"/>
    </source>
</evidence>
<dbReference type="GO" id="GO:0042393">
    <property type="term" value="F:histone binding"/>
    <property type="evidence" value="ECO:0007669"/>
    <property type="project" value="TreeGrafter"/>
</dbReference>
<organism evidence="5 6">
    <name type="scientific">Maylandia zebra</name>
    <name type="common">zebra mbuna</name>
    <dbReference type="NCBI Taxonomy" id="106582"/>
    <lineage>
        <taxon>Eukaryota</taxon>
        <taxon>Metazoa</taxon>
        <taxon>Chordata</taxon>
        <taxon>Craniata</taxon>
        <taxon>Vertebrata</taxon>
        <taxon>Euteleostomi</taxon>
        <taxon>Actinopterygii</taxon>
        <taxon>Neopterygii</taxon>
        <taxon>Teleostei</taxon>
        <taxon>Neoteleostei</taxon>
        <taxon>Acanthomorphata</taxon>
        <taxon>Ovalentaria</taxon>
        <taxon>Cichlomorphae</taxon>
        <taxon>Cichliformes</taxon>
        <taxon>Cichlidae</taxon>
        <taxon>African cichlids</taxon>
        <taxon>Pseudocrenilabrinae</taxon>
        <taxon>Haplochromini</taxon>
        <taxon>Maylandia</taxon>
        <taxon>Maylandia zebra complex</taxon>
    </lineage>
</organism>
<dbReference type="Ensembl" id="ENSMZET00005036457.1">
    <property type="protein sequence ID" value="ENSMZEP00005035210.1"/>
    <property type="gene ID" value="ENSMZEG00005026316.1"/>
</dbReference>
<dbReference type="InterPro" id="IPR010736">
    <property type="entry name" value="SHIPPO-rpt"/>
</dbReference>
<dbReference type="GO" id="GO:0001939">
    <property type="term" value="C:female pronucleus"/>
    <property type="evidence" value="ECO:0007669"/>
    <property type="project" value="TreeGrafter"/>
</dbReference>
<evidence type="ECO:0000256" key="4">
    <source>
        <dbReference type="ARBA" id="ARBA00023242"/>
    </source>
</evidence>
<comment type="subcellular location">
    <subcellularLocation>
        <location evidence="2">Cytoplasm</location>
    </subcellularLocation>
    <subcellularLocation>
        <location evidence="1">Nucleus</location>
    </subcellularLocation>
</comment>
<dbReference type="PANTHER" id="PTHR35678:SF1">
    <property type="entry name" value="PROTEIN STPG4"/>
    <property type="match status" value="1"/>
</dbReference>
<dbReference type="Pfam" id="PF07004">
    <property type="entry name" value="SHIPPO-rpt"/>
    <property type="match status" value="6"/>
</dbReference>
<proteinExistence type="predicted"/>
<keyword evidence="6" id="KW-1185">Reference proteome</keyword>
<dbReference type="GO" id="GO:0003682">
    <property type="term" value="F:chromatin binding"/>
    <property type="evidence" value="ECO:0007669"/>
    <property type="project" value="TreeGrafter"/>
</dbReference>
<reference evidence="5 6" key="1">
    <citation type="journal article" date="2014" name="Nature">
        <title>The genomic substrate for adaptive radiation in African cichlid fish.</title>
        <authorList>
            <person name="Brawand D."/>
            <person name="Wagner C.E."/>
            <person name="Li Y.I."/>
            <person name="Malinsky M."/>
            <person name="Keller I."/>
            <person name="Fan S."/>
            <person name="Simakov O."/>
            <person name="Ng A.Y."/>
            <person name="Lim Z.W."/>
            <person name="Bezault E."/>
            <person name="Turner-Maier J."/>
            <person name="Johnson J."/>
            <person name="Alcazar R."/>
            <person name="Noh H.J."/>
            <person name="Russell P."/>
            <person name="Aken B."/>
            <person name="Alfoldi J."/>
            <person name="Amemiya C."/>
            <person name="Azzouzi N."/>
            <person name="Baroiller J.F."/>
            <person name="Barloy-Hubler F."/>
            <person name="Berlin A."/>
            <person name="Bloomquist R."/>
            <person name="Carleton K.L."/>
            <person name="Conte M.A."/>
            <person name="D'Cotta H."/>
            <person name="Eshel O."/>
            <person name="Gaffney L."/>
            <person name="Galibert F."/>
            <person name="Gante H.F."/>
            <person name="Gnerre S."/>
            <person name="Greuter L."/>
            <person name="Guyon R."/>
            <person name="Haddad N.S."/>
            <person name="Haerty W."/>
            <person name="Harris R.M."/>
            <person name="Hofmann H.A."/>
            <person name="Hourlier T."/>
            <person name="Hulata G."/>
            <person name="Jaffe D.B."/>
            <person name="Lara M."/>
            <person name="Lee A.P."/>
            <person name="MacCallum I."/>
            <person name="Mwaiko S."/>
            <person name="Nikaido M."/>
            <person name="Nishihara H."/>
            <person name="Ozouf-Costaz C."/>
            <person name="Penman D.J."/>
            <person name="Przybylski D."/>
            <person name="Rakotomanga M."/>
            <person name="Renn S.C.P."/>
            <person name="Ribeiro F.J."/>
            <person name="Ron M."/>
            <person name="Salzburger W."/>
            <person name="Sanchez-Pulido L."/>
            <person name="Santos M.E."/>
            <person name="Searle S."/>
            <person name="Sharpe T."/>
            <person name="Swofford R."/>
            <person name="Tan F.J."/>
            <person name="Williams L."/>
            <person name="Young S."/>
            <person name="Yin S."/>
            <person name="Okada N."/>
            <person name="Kocher T.D."/>
            <person name="Miska E.A."/>
            <person name="Lander E.S."/>
            <person name="Venkatesh B."/>
            <person name="Fernald R.D."/>
            <person name="Meyer A."/>
            <person name="Ponting C.P."/>
            <person name="Streelman J.T."/>
            <person name="Lindblad-Toh K."/>
            <person name="Seehausen O."/>
            <person name="Di Palma F."/>
        </authorList>
    </citation>
    <scope>NUCLEOTIDE SEQUENCE</scope>
</reference>
<dbReference type="GO" id="GO:0044727">
    <property type="term" value="P:epigenetic programing of male pronucleus"/>
    <property type="evidence" value="ECO:0007669"/>
    <property type="project" value="TreeGrafter"/>
</dbReference>
<evidence type="ECO:0000256" key="3">
    <source>
        <dbReference type="ARBA" id="ARBA00022490"/>
    </source>
</evidence>
<evidence type="ECO:0000313" key="5">
    <source>
        <dbReference type="Ensembl" id="ENSMZEP00005035210.1"/>
    </source>
</evidence>
<keyword evidence="4" id="KW-0539">Nucleus</keyword>
<keyword evidence="3" id="KW-0963">Cytoplasm</keyword>
<evidence type="ECO:0000256" key="2">
    <source>
        <dbReference type="ARBA" id="ARBA00004496"/>
    </source>
</evidence>
<accession>A0A3P9DKC9</accession>
<sequence length="345" mass="38734">MTDGRLIWKQTEETRYNKEARLHFTDRWRWSLAIDLFSHHHSNCFKIPRSSNTKYQIAMTTHQEKKGFSTQAKRFSESPGPGTYDCFTSTEVNCPSFSKRGTTGFVPSKVDRRPQRPTPGPNAYNLQSSFINKYDFNTGASRVFRLPIAVQMDGPKHITPAPNQYDVCILLLSVSSVVGTSPFLSRTTRDSFYPPKNVPSPGHYEVNSSLIQHGSKAVLSPFRSKTQRILPPADHCVPGPGAYNPHQAPTPVKKTILPRRYFLAIAAPPQTVPKDPPLPGPGHYDIGQYDRPSKQSIPTAAFASRTQRIPQKPVADKIPGPGFYNPQLLSKHSFFYNDSRVWVPV</sequence>
<dbReference type="AlphaFoldDB" id="A0A3P9DKC9"/>
<protein>
    <submittedName>
        <fullName evidence="5">Sperm-tail PG-rich repeat containing 1</fullName>
    </submittedName>
</protein>
<dbReference type="GeneTree" id="ENSGT00390000011598"/>
<evidence type="ECO:0000313" key="6">
    <source>
        <dbReference type="Proteomes" id="UP000265160"/>
    </source>
</evidence>
<dbReference type="Proteomes" id="UP000265160">
    <property type="component" value="LG22"/>
</dbReference>